<proteinExistence type="predicted"/>
<sequence>MGRAYWKDLPNDPEKHPQFIKKIIEQSDSNLVKDIRQHEYQRNLAFRSEDYPKSKGIHDLKSKIAAAIQQRGDIADNPCGCCEQGIGPFVGCIHIQGMQYGRCGNCIYGGKACSNADDGREEIYKLNLNSSRTRTGPVSGASHHPSPSSTVLEEQASGEAEEQASETDNADSYLVLGKFVLPRPPPELKNRAEKWEPHLAKLNARNMEDLRDRPIRDLDKSFLEFQVRESEIFQSVFQQSPSPELLVKPSGS</sequence>
<feature type="compositionally biased region" description="Acidic residues" evidence="1">
    <location>
        <begin position="159"/>
        <end position="168"/>
    </location>
</feature>
<name>A0A8G0LI45_9HYPO</name>
<protein>
    <submittedName>
        <fullName evidence="2">Uncharacterized protein</fullName>
    </submittedName>
</protein>
<dbReference type="Proteomes" id="UP000826661">
    <property type="component" value="Chromosome V"/>
</dbReference>
<dbReference type="EMBL" id="CP075868">
    <property type="protein sequence ID" value="QYT02743.1"/>
    <property type="molecule type" value="Genomic_DNA"/>
</dbReference>
<evidence type="ECO:0000256" key="1">
    <source>
        <dbReference type="SAM" id="MobiDB-lite"/>
    </source>
</evidence>
<evidence type="ECO:0000313" key="2">
    <source>
        <dbReference type="EMBL" id="QYT02743.1"/>
    </source>
</evidence>
<gene>
    <name evidence="2" type="ORF">H0G86_009738</name>
</gene>
<feature type="region of interest" description="Disordered" evidence="1">
    <location>
        <begin position="131"/>
        <end position="168"/>
    </location>
</feature>
<accession>A0A8G0LI45</accession>
<dbReference type="InterPro" id="IPR022190">
    <property type="entry name" value="DUF3716"/>
</dbReference>
<reference evidence="2 3" key="1">
    <citation type="journal article" date="2021" name="BMC Genomics">
        <title>Telomere-to-telomere genome assembly of asparaginase-producing Trichoderma simmonsii.</title>
        <authorList>
            <person name="Chung D."/>
            <person name="Kwon Y.M."/>
            <person name="Yang Y."/>
        </authorList>
    </citation>
    <scope>NUCLEOTIDE SEQUENCE [LARGE SCALE GENOMIC DNA]</scope>
    <source>
        <strain evidence="2 3">GH-Sj1</strain>
    </source>
</reference>
<evidence type="ECO:0000313" key="3">
    <source>
        <dbReference type="Proteomes" id="UP000826661"/>
    </source>
</evidence>
<keyword evidence="3" id="KW-1185">Reference proteome</keyword>
<organism evidence="2 3">
    <name type="scientific">Trichoderma simmonsii</name>
    <dbReference type="NCBI Taxonomy" id="1491479"/>
    <lineage>
        <taxon>Eukaryota</taxon>
        <taxon>Fungi</taxon>
        <taxon>Dikarya</taxon>
        <taxon>Ascomycota</taxon>
        <taxon>Pezizomycotina</taxon>
        <taxon>Sordariomycetes</taxon>
        <taxon>Hypocreomycetidae</taxon>
        <taxon>Hypocreales</taxon>
        <taxon>Hypocreaceae</taxon>
        <taxon>Trichoderma</taxon>
    </lineage>
</organism>
<dbReference type="Pfam" id="PF12511">
    <property type="entry name" value="DUF3716"/>
    <property type="match status" value="1"/>
</dbReference>
<dbReference type="AlphaFoldDB" id="A0A8G0LI45"/>